<dbReference type="AlphaFoldDB" id="A0A7M2RL67"/>
<reference evidence="1 2" key="1">
    <citation type="submission" date="2020-10" db="EMBL/GenBank/DDBJ databases">
        <title>Blautia liquoris sp.nov., isolated from the mud in a fermentation cellar used for the production of Chinese strong-flavoured liquor.</title>
        <authorList>
            <person name="Lu L."/>
        </authorList>
    </citation>
    <scope>NUCLEOTIDE SEQUENCE [LARGE SCALE GENOMIC DNA]</scope>
    <source>
        <strain evidence="1 2">LZLJ-3</strain>
    </source>
</reference>
<evidence type="ECO:0000313" key="2">
    <source>
        <dbReference type="Proteomes" id="UP000593601"/>
    </source>
</evidence>
<sequence>MILANSKKKQERDVNIMNSQDITYSIIGTTIDHGLREMSDDPKRSVRKLADLGKRFSTGRFQSWLFSLFQELLRNDNSSYYQVIDHLLKWTRWSNLKTFGLNVGYNGWTSGAKKIRKQISRQRCEIPWILIFHFNPDIDDGIMINQISEYIQQGKKLGIHCFVIWQENNFHHSDEILDLIEDNSDCAFIWQLPDSNLSRESVSQTEDCDNLMLCLPLDGNYSLENAQRLHAAKSMFGFYTFYNNSDIIDQLPEMTEQIVNQYASFLLMISNDTCSDAERSKIIEHVYNFRLEQIYPLIPVDFYGDFAKINTIIADRPCIFEILADGSLKTKTSSSVNIKDFPSLIDLLSLAMPVDE</sequence>
<proteinExistence type="predicted"/>
<dbReference type="KEGG" id="bliq:INP51_07815"/>
<dbReference type="RefSeq" id="WP_193737125.1">
    <property type="nucleotide sequence ID" value="NZ_CP063304.1"/>
</dbReference>
<organism evidence="1 2">
    <name type="scientific">Blautia liquoris</name>
    <dbReference type="NCBI Taxonomy" id="2779518"/>
    <lineage>
        <taxon>Bacteria</taxon>
        <taxon>Bacillati</taxon>
        <taxon>Bacillota</taxon>
        <taxon>Clostridia</taxon>
        <taxon>Lachnospirales</taxon>
        <taxon>Lachnospiraceae</taxon>
        <taxon>Blautia</taxon>
    </lineage>
</organism>
<gene>
    <name evidence="1" type="ORF">INP51_07815</name>
</gene>
<accession>A0A7M2RL67</accession>
<evidence type="ECO:0000313" key="1">
    <source>
        <dbReference type="EMBL" id="QOV20811.1"/>
    </source>
</evidence>
<keyword evidence="2" id="KW-1185">Reference proteome</keyword>
<protein>
    <submittedName>
        <fullName evidence="1">Uncharacterized protein</fullName>
    </submittedName>
</protein>
<name>A0A7M2RL67_9FIRM</name>
<dbReference type="Proteomes" id="UP000593601">
    <property type="component" value="Chromosome"/>
</dbReference>
<dbReference type="EMBL" id="CP063304">
    <property type="protein sequence ID" value="QOV20811.1"/>
    <property type="molecule type" value="Genomic_DNA"/>
</dbReference>